<dbReference type="PRINTS" id="PR00598">
    <property type="entry name" value="HTHMARR"/>
</dbReference>
<dbReference type="GO" id="GO:0003700">
    <property type="term" value="F:DNA-binding transcription factor activity"/>
    <property type="evidence" value="ECO:0007669"/>
    <property type="project" value="InterPro"/>
</dbReference>
<dbReference type="InterPro" id="IPR000835">
    <property type="entry name" value="HTH_MarR-typ"/>
</dbReference>
<evidence type="ECO:0000256" key="1">
    <source>
        <dbReference type="ARBA" id="ARBA00023015"/>
    </source>
</evidence>
<dbReference type="PANTHER" id="PTHR33164">
    <property type="entry name" value="TRANSCRIPTIONAL REGULATOR, MARR FAMILY"/>
    <property type="match status" value="1"/>
</dbReference>
<comment type="caution">
    <text evidence="5">The sequence shown here is derived from an EMBL/GenBank/DDBJ whole genome shotgun (WGS) entry which is preliminary data.</text>
</comment>
<accession>A0AAE3SUR2</accession>
<proteinExistence type="predicted"/>
<keyword evidence="2" id="KW-0238">DNA-binding</keyword>
<evidence type="ECO:0000313" key="6">
    <source>
        <dbReference type="Proteomes" id="UP001208771"/>
    </source>
</evidence>
<reference evidence="5" key="1">
    <citation type="submission" date="2022-07" db="EMBL/GenBank/DDBJ databases">
        <title>Ectorhizobium quercum gen.nov., sp. nov.</title>
        <authorList>
            <person name="Ma T."/>
            <person name="Li Y."/>
        </authorList>
    </citation>
    <scope>NUCLEOTIDE SEQUENCE</scope>
    <source>
        <strain evidence="5">BDR2-2</strain>
    </source>
</reference>
<evidence type="ECO:0000256" key="3">
    <source>
        <dbReference type="ARBA" id="ARBA00023163"/>
    </source>
</evidence>
<keyword evidence="6" id="KW-1185">Reference proteome</keyword>
<evidence type="ECO:0000259" key="4">
    <source>
        <dbReference type="PROSITE" id="PS50995"/>
    </source>
</evidence>
<dbReference type="SUPFAM" id="SSF46785">
    <property type="entry name" value="Winged helix' DNA-binding domain"/>
    <property type="match status" value="1"/>
</dbReference>
<evidence type="ECO:0000256" key="2">
    <source>
        <dbReference type="ARBA" id="ARBA00023125"/>
    </source>
</evidence>
<feature type="domain" description="HTH marR-type" evidence="4">
    <location>
        <begin position="19"/>
        <end position="151"/>
    </location>
</feature>
<dbReference type="PROSITE" id="PS01117">
    <property type="entry name" value="HTH_MARR_1"/>
    <property type="match status" value="1"/>
</dbReference>
<dbReference type="InterPro" id="IPR036390">
    <property type="entry name" value="WH_DNA-bd_sf"/>
</dbReference>
<gene>
    <name evidence="5" type="ORF">NOF55_00300</name>
</gene>
<dbReference type="Proteomes" id="UP001208771">
    <property type="component" value="Unassembled WGS sequence"/>
</dbReference>
<dbReference type="RefSeq" id="WP_306409325.1">
    <property type="nucleotide sequence ID" value="NZ_JANFPI010000001.1"/>
</dbReference>
<dbReference type="InterPro" id="IPR039422">
    <property type="entry name" value="MarR/SlyA-like"/>
</dbReference>
<dbReference type="GO" id="GO:0003677">
    <property type="term" value="F:DNA binding"/>
    <property type="evidence" value="ECO:0007669"/>
    <property type="project" value="UniProtKB-KW"/>
</dbReference>
<dbReference type="PROSITE" id="PS50995">
    <property type="entry name" value="HTH_MARR_2"/>
    <property type="match status" value="1"/>
</dbReference>
<dbReference type="Pfam" id="PF12802">
    <property type="entry name" value="MarR_2"/>
    <property type="match status" value="1"/>
</dbReference>
<sequence>MSLPENPHPSPDGADYHPQHNIGRALIDAAAIMTAAVDRRARSFGISGAQWIVLIRIGGGLAATASDLCRSLGKDSGAMTRMLDRLERQGLVRRLPSPEDGRAARLELTPAGEALYPAIRPIASEVIAGHLRGFSAEESAQFLEFLERVIANGASPPPEP</sequence>
<keyword evidence="3" id="KW-0804">Transcription</keyword>
<dbReference type="GO" id="GO:0006950">
    <property type="term" value="P:response to stress"/>
    <property type="evidence" value="ECO:0007669"/>
    <property type="project" value="TreeGrafter"/>
</dbReference>
<dbReference type="EMBL" id="JANFPI010000001">
    <property type="protein sequence ID" value="MCX8995545.1"/>
    <property type="molecule type" value="Genomic_DNA"/>
</dbReference>
<dbReference type="Gene3D" id="1.10.10.10">
    <property type="entry name" value="Winged helix-like DNA-binding domain superfamily/Winged helix DNA-binding domain"/>
    <property type="match status" value="1"/>
</dbReference>
<protein>
    <submittedName>
        <fullName evidence="5">MarR family transcriptional regulator</fullName>
    </submittedName>
</protein>
<dbReference type="SMART" id="SM00347">
    <property type="entry name" value="HTH_MARR"/>
    <property type="match status" value="1"/>
</dbReference>
<dbReference type="PANTHER" id="PTHR33164:SF43">
    <property type="entry name" value="HTH-TYPE TRANSCRIPTIONAL REPRESSOR YETL"/>
    <property type="match status" value="1"/>
</dbReference>
<evidence type="ECO:0000313" key="5">
    <source>
        <dbReference type="EMBL" id="MCX8995545.1"/>
    </source>
</evidence>
<organism evidence="5 6">
    <name type="scientific">Ectorhizobium quercum</name>
    <dbReference type="NCBI Taxonomy" id="2965071"/>
    <lineage>
        <taxon>Bacteria</taxon>
        <taxon>Pseudomonadati</taxon>
        <taxon>Pseudomonadota</taxon>
        <taxon>Alphaproteobacteria</taxon>
        <taxon>Hyphomicrobiales</taxon>
        <taxon>Rhizobiaceae</taxon>
        <taxon>Ectorhizobium</taxon>
    </lineage>
</organism>
<keyword evidence="1" id="KW-0805">Transcription regulation</keyword>
<dbReference type="InterPro" id="IPR036388">
    <property type="entry name" value="WH-like_DNA-bd_sf"/>
</dbReference>
<dbReference type="AlphaFoldDB" id="A0AAE3SUR2"/>
<name>A0AAE3SUR2_9HYPH</name>
<dbReference type="InterPro" id="IPR023187">
    <property type="entry name" value="Tscrpt_reg_MarR-type_CS"/>
</dbReference>